<accession>A0ABV4KBB7</accession>
<reference evidence="1 2" key="1">
    <citation type="submission" date="2023-05" db="EMBL/GenBank/DDBJ databases">
        <title>Adaptations of aquatic viruses from atmosphere-close ecosystems of the Central Arctic Ocean.</title>
        <authorList>
            <person name="Rahlff J."/>
            <person name="Holmfeldt K."/>
        </authorList>
    </citation>
    <scope>NUCLEOTIDE SEQUENCE [LARGE SCALE GENOMIC DNA]</scope>
    <source>
        <strain evidence="1 2">Arc14</strain>
    </source>
</reference>
<proteinExistence type="predicted"/>
<evidence type="ECO:0000313" key="2">
    <source>
        <dbReference type="Proteomes" id="UP001568894"/>
    </source>
</evidence>
<comment type="caution">
    <text evidence="1">The sequence shown here is derived from an EMBL/GenBank/DDBJ whole genome shotgun (WGS) entry which is preliminary data.</text>
</comment>
<gene>
    <name evidence="1" type="ORF">QO192_06550</name>
</gene>
<keyword evidence="2" id="KW-1185">Reference proteome</keyword>
<dbReference type="EMBL" id="JASMRN010000004">
    <property type="protein sequence ID" value="MEZ7514942.1"/>
    <property type="molecule type" value="Genomic_DNA"/>
</dbReference>
<protein>
    <submittedName>
        <fullName evidence="1">Uncharacterized protein</fullName>
    </submittedName>
</protein>
<sequence length="20" mass="2337">MLNSAIPLIINWIVNKKRGR</sequence>
<dbReference type="Proteomes" id="UP001568894">
    <property type="component" value="Unassembled WGS sequence"/>
</dbReference>
<evidence type="ECO:0000313" key="1">
    <source>
        <dbReference type="EMBL" id="MEZ7514942.1"/>
    </source>
</evidence>
<name>A0ABV4KBB7_9FLAO</name>
<organism evidence="1 2">
    <name type="scientific">Flavobacterium frigidarium</name>
    <dbReference type="NCBI Taxonomy" id="99286"/>
    <lineage>
        <taxon>Bacteria</taxon>
        <taxon>Pseudomonadati</taxon>
        <taxon>Bacteroidota</taxon>
        <taxon>Flavobacteriia</taxon>
        <taxon>Flavobacteriales</taxon>
        <taxon>Flavobacteriaceae</taxon>
        <taxon>Flavobacterium</taxon>
    </lineage>
</organism>